<dbReference type="InterPro" id="IPR000073">
    <property type="entry name" value="AB_hydrolase_1"/>
</dbReference>
<dbReference type="InterPro" id="IPR050266">
    <property type="entry name" value="AB_hydrolase_sf"/>
</dbReference>
<reference evidence="2 3" key="1">
    <citation type="submission" date="2020-06" db="EMBL/GenBank/DDBJ databases">
        <title>Sulfitobacter algicola sp. nov., isolated from green algae.</title>
        <authorList>
            <person name="Wang C."/>
        </authorList>
    </citation>
    <scope>NUCLEOTIDE SEQUENCE [LARGE SCALE GENOMIC DNA]</scope>
    <source>
        <strain evidence="2 3">1151</strain>
    </source>
</reference>
<keyword evidence="2" id="KW-0378">Hydrolase</keyword>
<dbReference type="Proteomes" id="UP000777935">
    <property type="component" value="Unassembled WGS sequence"/>
</dbReference>
<protein>
    <submittedName>
        <fullName evidence="2">Alpha/beta hydrolase</fullName>
    </submittedName>
</protein>
<dbReference type="EMBL" id="JABUFE010000004">
    <property type="protein sequence ID" value="NSX54914.1"/>
    <property type="molecule type" value="Genomic_DNA"/>
</dbReference>
<name>A0ABX2IPU9_9RHOB</name>
<comment type="caution">
    <text evidence="2">The sequence shown here is derived from an EMBL/GenBank/DDBJ whole genome shotgun (WGS) entry which is preliminary data.</text>
</comment>
<proteinExistence type="predicted"/>
<dbReference type="SUPFAM" id="SSF53474">
    <property type="entry name" value="alpha/beta-Hydrolases"/>
    <property type="match status" value="1"/>
</dbReference>
<dbReference type="Pfam" id="PF00561">
    <property type="entry name" value="Abhydrolase_1"/>
    <property type="match status" value="1"/>
</dbReference>
<evidence type="ECO:0000313" key="3">
    <source>
        <dbReference type="Proteomes" id="UP000777935"/>
    </source>
</evidence>
<dbReference type="Gene3D" id="3.40.50.1820">
    <property type="entry name" value="alpha/beta hydrolase"/>
    <property type="match status" value="1"/>
</dbReference>
<keyword evidence="3" id="KW-1185">Reference proteome</keyword>
<accession>A0ABX2IPU9</accession>
<gene>
    <name evidence="2" type="ORF">HRQ87_08885</name>
</gene>
<evidence type="ECO:0000259" key="1">
    <source>
        <dbReference type="Pfam" id="PF00561"/>
    </source>
</evidence>
<organism evidence="2 3">
    <name type="scientific">Parasulfitobacter algicola</name>
    <dbReference type="NCBI Taxonomy" id="2614809"/>
    <lineage>
        <taxon>Bacteria</taxon>
        <taxon>Pseudomonadati</taxon>
        <taxon>Pseudomonadota</taxon>
        <taxon>Alphaproteobacteria</taxon>
        <taxon>Rhodobacterales</taxon>
        <taxon>Roseobacteraceae</taxon>
        <taxon>Parasulfitobacter</taxon>
    </lineage>
</organism>
<dbReference type="RefSeq" id="WP_174137437.1">
    <property type="nucleotide sequence ID" value="NZ_JABUFE010000004.1"/>
</dbReference>
<dbReference type="InterPro" id="IPR029058">
    <property type="entry name" value="AB_hydrolase_fold"/>
</dbReference>
<sequence>MAFFTTKDGVRLYYTEDGDGLPVLCLAGLTRNGDDFQPIVDQFADQARIIRLDSRGRGRSDHTNYQTYSLAQESHDVLALLDHLGIQKVAILGTSRGGLIAMSLAITHPDRLAGVMLNDIGPVIDPGGLAVIMDYLGNRPGYKNFTEATAQLQIKQAKRFPGVNLAQWDQHARNIWVQADDGLDLRYDPLLRRAVQEQSATGTLPDLWPLYTAVTKMPHGLIRGQNSDILSAETAQKMCDLAAHTICTEVPDRGHVPFLNEPQAIAAITKWLEQMQ</sequence>
<dbReference type="PANTHER" id="PTHR43798">
    <property type="entry name" value="MONOACYLGLYCEROL LIPASE"/>
    <property type="match status" value="1"/>
</dbReference>
<dbReference type="GO" id="GO:0016787">
    <property type="term" value="F:hydrolase activity"/>
    <property type="evidence" value="ECO:0007669"/>
    <property type="project" value="UniProtKB-KW"/>
</dbReference>
<feature type="domain" description="AB hydrolase-1" evidence="1">
    <location>
        <begin position="22"/>
        <end position="124"/>
    </location>
</feature>
<evidence type="ECO:0000313" key="2">
    <source>
        <dbReference type="EMBL" id="NSX54914.1"/>
    </source>
</evidence>
<dbReference type="PRINTS" id="PR00111">
    <property type="entry name" value="ABHYDROLASE"/>
</dbReference>